<dbReference type="OrthoDB" id="10265994at2759"/>
<dbReference type="Pfam" id="PF07039">
    <property type="entry name" value="SGF29_Tudor"/>
    <property type="match status" value="1"/>
</dbReference>
<evidence type="ECO:0000313" key="2">
    <source>
        <dbReference type="EMBL" id="RHZ75321.1"/>
    </source>
</evidence>
<reference evidence="2 3" key="1">
    <citation type="submission" date="2018-08" db="EMBL/GenBank/DDBJ databases">
        <title>Genome and evolution of the arbuscular mycorrhizal fungus Diversispora epigaea (formerly Glomus versiforme) and its bacterial endosymbionts.</title>
        <authorList>
            <person name="Sun X."/>
            <person name="Fei Z."/>
            <person name="Harrison M."/>
        </authorList>
    </citation>
    <scope>NUCLEOTIDE SEQUENCE [LARGE SCALE GENOMIC DNA]</scope>
    <source>
        <strain evidence="2 3">IT104</strain>
    </source>
</reference>
<sequence length="116" mass="13243">MCKNGKLLFYYYRLRFLTFEKKAIIISKKGFTIVNKIDATIRFTVPNKNVLGCPNPGDTTKEFPSTFDVFALYPNSTCFYGAKVGVSANFKLPSYQLAFEDDGYFTQYIEARNNGE</sequence>
<organism evidence="2 3">
    <name type="scientific">Diversispora epigaea</name>
    <dbReference type="NCBI Taxonomy" id="1348612"/>
    <lineage>
        <taxon>Eukaryota</taxon>
        <taxon>Fungi</taxon>
        <taxon>Fungi incertae sedis</taxon>
        <taxon>Mucoromycota</taxon>
        <taxon>Glomeromycotina</taxon>
        <taxon>Glomeromycetes</taxon>
        <taxon>Diversisporales</taxon>
        <taxon>Diversisporaceae</taxon>
        <taxon>Diversispora</taxon>
    </lineage>
</organism>
<accession>A0A397IH99</accession>
<dbReference type="InterPro" id="IPR010750">
    <property type="entry name" value="SGF29_tudor-like_dom"/>
</dbReference>
<feature type="domain" description="SGF29 C-terminal" evidence="1">
    <location>
        <begin position="41"/>
        <end position="105"/>
    </location>
</feature>
<gene>
    <name evidence="2" type="ORF">Glove_216g196</name>
</gene>
<dbReference type="AlphaFoldDB" id="A0A397IH99"/>
<proteinExistence type="predicted"/>
<keyword evidence="3" id="KW-1185">Reference proteome</keyword>
<evidence type="ECO:0000313" key="3">
    <source>
        <dbReference type="Proteomes" id="UP000266861"/>
    </source>
</evidence>
<protein>
    <recommendedName>
        <fullName evidence="1">SGF29 C-terminal domain-containing protein</fullName>
    </recommendedName>
</protein>
<evidence type="ECO:0000259" key="1">
    <source>
        <dbReference type="Pfam" id="PF07039"/>
    </source>
</evidence>
<dbReference type="Gene3D" id="2.30.30.140">
    <property type="match status" value="1"/>
</dbReference>
<dbReference type="EMBL" id="PQFF01000201">
    <property type="protein sequence ID" value="RHZ75321.1"/>
    <property type="molecule type" value="Genomic_DNA"/>
</dbReference>
<name>A0A397IH99_9GLOM</name>
<comment type="caution">
    <text evidence="2">The sequence shown here is derived from an EMBL/GenBank/DDBJ whole genome shotgun (WGS) entry which is preliminary data.</text>
</comment>
<dbReference type="Proteomes" id="UP000266861">
    <property type="component" value="Unassembled WGS sequence"/>
</dbReference>